<evidence type="ECO:0000259" key="18">
    <source>
        <dbReference type="PROSITE" id="PS51192"/>
    </source>
</evidence>
<dbReference type="GO" id="GO:0043590">
    <property type="term" value="C:bacterial nucleoid"/>
    <property type="evidence" value="ECO:0007669"/>
    <property type="project" value="TreeGrafter"/>
</dbReference>
<organism evidence="20 21">
    <name type="scientific">Anaerovirgula multivorans</name>
    <dbReference type="NCBI Taxonomy" id="312168"/>
    <lineage>
        <taxon>Bacteria</taxon>
        <taxon>Bacillati</taxon>
        <taxon>Bacillota</taxon>
        <taxon>Clostridia</taxon>
        <taxon>Peptostreptococcales</taxon>
        <taxon>Natronincolaceae</taxon>
        <taxon>Anaerovirgula</taxon>
    </lineage>
</organism>
<evidence type="ECO:0000256" key="10">
    <source>
        <dbReference type="ARBA" id="ARBA00022840"/>
    </source>
</evidence>
<dbReference type="InterPro" id="IPR004589">
    <property type="entry name" value="DNA_helicase_ATP-dep_RecQ"/>
</dbReference>
<keyword evidence="11" id="KW-0238">DNA-binding</keyword>
<evidence type="ECO:0000259" key="17">
    <source>
        <dbReference type="PROSITE" id="PS50967"/>
    </source>
</evidence>
<dbReference type="InterPro" id="IPR018982">
    <property type="entry name" value="RQC_domain"/>
</dbReference>
<dbReference type="GO" id="GO:0006310">
    <property type="term" value="P:DNA recombination"/>
    <property type="evidence" value="ECO:0007669"/>
    <property type="project" value="UniProtKB-UniRule"/>
</dbReference>
<dbReference type="GO" id="GO:0009378">
    <property type="term" value="F:four-way junction helicase activity"/>
    <property type="evidence" value="ECO:0007669"/>
    <property type="project" value="TreeGrafter"/>
</dbReference>
<dbReference type="Pfam" id="PF14493">
    <property type="entry name" value="HTH_40"/>
    <property type="match status" value="1"/>
</dbReference>
<keyword evidence="10" id="KW-0067">ATP-binding</keyword>
<keyword evidence="14" id="KW-0413">Isomerase</keyword>
<sequence length="727" mass="84052">MDIYKELKAYFGYGTFKKGQEKLIKGILAGTDVLGIMPTGGGKSLCYQLPALMLEGVTIVISPLISLMKDQVDALDEMGIKATCINSTLQQVEFMERVKEIKENKYKIVFVAPERLNTSVFMDIIRAIKISFIAIDEAHCISQWGHDFRPSYLEIPKFIKLFKNRPVVAAFTATATKEIIIEIKKLIDLQHPLEVTTGFDRPNLFYQVVKTGNKFEYLIDYLNNHFQKESGIIYCATRKTVEGLVKKLMEQGFSVGGYHGGMAADFRQKNQESFMFNKTRIIIATNAFGMGIDKPDVRFVIHYNMPKNMEAYYQEAGRGGRDGDKSHCILMYSPADVIKQKLIMENEYNTPEREALQYKNLQYLIDFCHTNDCLRNKILTYFGEDVIEDNCSNCSNCLDKSEMIDITVEAQKILSCIYRVEQRYGVNIVIQVLRGSKNKKVVELGLNQVSTYNIMKDYSEKAIREIIMTLAARGYIHITTDKFPVLKLTTKCREVLQGEVKVYHKKELMEIASTQGDKKEKAKKEAIDNFDEDLFNQLKELRYTIAQEKHLAPFMIFHDRTLREMAAYFPRNKEDLLAISGVGMQKYENYGERFVHLIKDYCIENKINVSQYQKPEMMDRDKNRLEEGLQLNRYQLTFNCYLEGLSLEEIAFTRNLKPITIIEHLKRCEKEGETIHWERFIDDPRKEAAILEVIKKVGIERLKPIKEALPEEISYEDIRIVIVKNAI</sequence>
<dbReference type="NCBIfam" id="TIGR01389">
    <property type="entry name" value="recQ"/>
    <property type="match status" value="1"/>
</dbReference>
<keyword evidence="9" id="KW-0862">Zinc</keyword>
<dbReference type="PROSITE" id="PS50967">
    <property type="entry name" value="HRDC"/>
    <property type="match status" value="1"/>
</dbReference>
<dbReference type="Pfam" id="PF00570">
    <property type="entry name" value="HRDC"/>
    <property type="match status" value="1"/>
</dbReference>
<keyword evidence="21" id="KW-1185">Reference proteome</keyword>
<comment type="similarity">
    <text evidence="3">Belongs to the helicase family. RecQ subfamily.</text>
</comment>
<dbReference type="InterPro" id="IPR006293">
    <property type="entry name" value="DNA_helicase_ATP-dep_RecQ_bac"/>
</dbReference>
<dbReference type="CDD" id="cd18794">
    <property type="entry name" value="SF2_C_RecQ"/>
    <property type="match status" value="1"/>
</dbReference>
<dbReference type="FunFam" id="3.40.50.300:FF:001389">
    <property type="entry name" value="ATP-dependent DNA helicase RecQ"/>
    <property type="match status" value="1"/>
</dbReference>
<dbReference type="SMART" id="SM00487">
    <property type="entry name" value="DEXDc"/>
    <property type="match status" value="1"/>
</dbReference>
<dbReference type="EC" id="5.6.2.4" evidence="16"/>
<evidence type="ECO:0000256" key="9">
    <source>
        <dbReference type="ARBA" id="ARBA00022833"/>
    </source>
</evidence>
<dbReference type="InterPro" id="IPR010997">
    <property type="entry name" value="HRDC-like_sf"/>
</dbReference>
<evidence type="ECO:0000256" key="1">
    <source>
        <dbReference type="ARBA" id="ARBA00001946"/>
    </source>
</evidence>
<evidence type="ECO:0000256" key="8">
    <source>
        <dbReference type="ARBA" id="ARBA00022806"/>
    </source>
</evidence>
<dbReference type="Gene3D" id="1.10.150.80">
    <property type="entry name" value="HRDC domain"/>
    <property type="match status" value="1"/>
</dbReference>
<keyword evidence="13" id="KW-0234">DNA repair</keyword>
<evidence type="ECO:0000256" key="12">
    <source>
        <dbReference type="ARBA" id="ARBA00023172"/>
    </source>
</evidence>
<evidence type="ECO:0000313" key="21">
    <source>
        <dbReference type="Proteomes" id="UP000198304"/>
    </source>
</evidence>
<evidence type="ECO:0000256" key="14">
    <source>
        <dbReference type="ARBA" id="ARBA00023235"/>
    </source>
</evidence>
<dbReference type="Proteomes" id="UP000198304">
    <property type="component" value="Unassembled WGS sequence"/>
</dbReference>
<dbReference type="PANTHER" id="PTHR13710:SF105">
    <property type="entry name" value="ATP-DEPENDENT DNA HELICASE Q1"/>
    <property type="match status" value="1"/>
</dbReference>
<dbReference type="Gene3D" id="1.10.10.10">
    <property type="entry name" value="Winged helix-like DNA-binding domain superfamily/Winged helix DNA-binding domain"/>
    <property type="match status" value="1"/>
</dbReference>
<dbReference type="InterPro" id="IPR011545">
    <property type="entry name" value="DEAD/DEAH_box_helicase_dom"/>
</dbReference>
<feature type="domain" description="Helicase C-terminal" evidence="19">
    <location>
        <begin position="217"/>
        <end position="362"/>
    </location>
</feature>
<keyword evidence="12" id="KW-0233">DNA recombination</keyword>
<dbReference type="SMART" id="SM00490">
    <property type="entry name" value="HELICc"/>
    <property type="match status" value="1"/>
</dbReference>
<dbReference type="InterPro" id="IPR027417">
    <property type="entry name" value="P-loop_NTPase"/>
</dbReference>
<dbReference type="CDD" id="cd17920">
    <property type="entry name" value="DEXHc_RecQ"/>
    <property type="match status" value="1"/>
</dbReference>
<accession>A0A239FN98</accession>
<evidence type="ECO:0000256" key="16">
    <source>
        <dbReference type="NCBIfam" id="TIGR01389"/>
    </source>
</evidence>
<evidence type="ECO:0000256" key="3">
    <source>
        <dbReference type="ARBA" id="ARBA00005446"/>
    </source>
</evidence>
<protein>
    <recommendedName>
        <fullName evidence="16">DNA helicase RecQ</fullName>
        <ecNumber evidence="16">5.6.2.4</ecNumber>
    </recommendedName>
</protein>
<dbReference type="SUPFAM" id="SSF46785">
    <property type="entry name" value="Winged helix' DNA-binding domain"/>
    <property type="match status" value="1"/>
</dbReference>
<evidence type="ECO:0000256" key="4">
    <source>
        <dbReference type="ARBA" id="ARBA00022723"/>
    </source>
</evidence>
<keyword evidence="7" id="KW-0378">Hydrolase</keyword>
<comment type="cofactor">
    <cofactor evidence="1">
        <name>Mg(2+)</name>
        <dbReference type="ChEBI" id="CHEBI:18420"/>
    </cofactor>
</comment>
<dbReference type="PANTHER" id="PTHR13710">
    <property type="entry name" value="DNA HELICASE RECQ FAMILY MEMBER"/>
    <property type="match status" value="1"/>
</dbReference>
<feature type="domain" description="HRDC" evidence="17">
    <location>
        <begin position="528"/>
        <end position="608"/>
    </location>
</feature>
<dbReference type="GO" id="GO:0005524">
    <property type="term" value="F:ATP binding"/>
    <property type="evidence" value="ECO:0007669"/>
    <property type="project" value="UniProtKB-KW"/>
</dbReference>
<dbReference type="Pfam" id="PF00270">
    <property type="entry name" value="DEAD"/>
    <property type="match status" value="1"/>
</dbReference>
<dbReference type="GO" id="GO:0016787">
    <property type="term" value="F:hydrolase activity"/>
    <property type="evidence" value="ECO:0007669"/>
    <property type="project" value="UniProtKB-KW"/>
</dbReference>
<feature type="domain" description="Helicase ATP-binding" evidence="18">
    <location>
        <begin position="24"/>
        <end position="193"/>
    </location>
</feature>
<dbReference type="GO" id="GO:0006281">
    <property type="term" value="P:DNA repair"/>
    <property type="evidence" value="ECO:0007669"/>
    <property type="project" value="UniProtKB-KW"/>
</dbReference>
<dbReference type="Gene3D" id="3.40.50.300">
    <property type="entry name" value="P-loop containing nucleotide triphosphate hydrolases"/>
    <property type="match status" value="2"/>
</dbReference>
<dbReference type="Pfam" id="PF09382">
    <property type="entry name" value="RQC"/>
    <property type="match status" value="1"/>
</dbReference>
<evidence type="ECO:0000256" key="11">
    <source>
        <dbReference type="ARBA" id="ARBA00023125"/>
    </source>
</evidence>
<dbReference type="Pfam" id="PF00271">
    <property type="entry name" value="Helicase_C"/>
    <property type="match status" value="1"/>
</dbReference>
<evidence type="ECO:0000256" key="15">
    <source>
        <dbReference type="ARBA" id="ARBA00034617"/>
    </source>
</evidence>
<evidence type="ECO:0000259" key="19">
    <source>
        <dbReference type="PROSITE" id="PS51194"/>
    </source>
</evidence>
<comment type="cofactor">
    <cofactor evidence="2">
        <name>Zn(2+)</name>
        <dbReference type="ChEBI" id="CHEBI:29105"/>
    </cofactor>
</comment>
<dbReference type="GO" id="GO:0003677">
    <property type="term" value="F:DNA binding"/>
    <property type="evidence" value="ECO:0007669"/>
    <property type="project" value="UniProtKB-KW"/>
</dbReference>
<keyword evidence="5" id="KW-0547">Nucleotide-binding</keyword>
<dbReference type="InterPro" id="IPR014001">
    <property type="entry name" value="Helicase_ATP-bd"/>
</dbReference>
<dbReference type="InterPro" id="IPR036388">
    <property type="entry name" value="WH-like_DNA-bd_sf"/>
</dbReference>
<dbReference type="RefSeq" id="WP_089283542.1">
    <property type="nucleotide sequence ID" value="NZ_FZOJ01000013.1"/>
</dbReference>
<dbReference type="InterPro" id="IPR032284">
    <property type="entry name" value="RecQ_Zn-bd"/>
</dbReference>
<dbReference type="SMART" id="SM00341">
    <property type="entry name" value="HRDC"/>
    <property type="match status" value="1"/>
</dbReference>
<dbReference type="Gene3D" id="1.10.10.1390">
    <property type="entry name" value="ATP-dependent DNA helicase RecQ"/>
    <property type="match status" value="1"/>
</dbReference>
<dbReference type="GO" id="GO:0005737">
    <property type="term" value="C:cytoplasm"/>
    <property type="evidence" value="ECO:0007669"/>
    <property type="project" value="TreeGrafter"/>
</dbReference>
<dbReference type="OrthoDB" id="9763310at2"/>
<dbReference type="PROSITE" id="PS51192">
    <property type="entry name" value="HELICASE_ATP_BIND_1"/>
    <property type="match status" value="1"/>
</dbReference>
<dbReference type="GO" id="GO:0030894">
    <property type="term" value="C:replisome"/>
    <property type="evidence" value="ECO:0007669"/>
    <property type="project" value="TreeGrafter"/>
</dbReference>
<dbReference type="InterPro" id="IPR002121">
    <property type="entry name" value="HRDC_dom"/>
</dbReference>
<dbReference type="Pfam" id="PF16124">
    <property type="entry name" value="RecQ_Zn_bind"/>
    <property type="match status" value="1"/>
</dbReference>
<keyword evidence="6" id="KW-0227">DNA damage</keyword>
<dbReference type="NCBIfam" id="TIGR00614">
    <property type="entry name" value="recQ_fam"/>
    <property type="match status" value="1"/>
</dbReference>
<comment type="catalytic activity">
    <reaction evidence="15">
        <text>Couples ATP hydrolysis with the unwinding of duplex DNA by translocating in the 3'-5' direction.</text>
        <dbReference type="EC" id="5.6.2.4"/>
    </reaction>
</comment>
<evidence type="ECO:0000256" key="2">
    <source>
        <dbReference type="ARBA" id="ARBA00001947"/>
    </source>
</evidence>
<keyword evidence="8 20" id="KW-0347">Helicase</keyword>
<dbReference type="InterPro" id="IPR029491">
    <property type="entry name" value="Helicase_HTH"/>
</dbReference>
<dbReference type="EMBL" id="FZOJ01000013">
    <property type="protein sequence ID" value="SNS58416.1"/>
    <property type="molecule type" value="Genomic_DNA"/>
</dbReference>
<dbReference type="PROSITE" id="PS51194">
    <property type="entry name" value="HELICASE_CTER"/>
    <property type="match status" value="1"/>
</dbReference>
<dbReference type="GO" id="GO:0006260">
    <property type="term" value="P:DNA replication"/>
    <property type="evidence" value="ECO:0007669"/>
    <property type="project" value="InterPro"/>
</dbReference>
<dbReference type="AlphaFoldDB" id="A0A239FN98"/>
<gene>
    <name evidence="20" type="ORF">SAMN05446037_1013108</name>
</gene>
<keyword evidence="4" id="KW-0479">Metal-binding</keyword>
<dbReference type="InterPro" id="IPR001650">
    <property type="entry name" value="Helicase_C-like"/>
</dbReference>
<dbReference type="SUPFAM" id="SSF52540">
    <property type="entry name" value="P-loop containing nucleoside triphosphate hydrolases"/>
    <property type="match status" value="1"/>
</dbReference>
<dbReference type="GO" id="GO:0043138">
    <property type="term" value="F:3'-5' DNA helicase activity"/>
    <property type="evidence" value="ECO:0007669"/>
    <property type="project" value="UniProtKB-EC"/>
</dbReference>
<reference evidence="20 21" key="1">
    <citation type="submission" date="2017-06" db="EMBL/GenBank/DDBJ databases">
        <authorList>
            <person name="Kim H.J."/>
            <person name="Triplett B.A."/>
        </authorList>
    </citation>
    <scope>NUCLEOTIDE SEQUENCE [LARGE SCALE GENOMIC DNA]</scope>
    <source>
        <strain evidence="20 21">SCA</strain>
    </source>
</reference>
<dbReference type="SMART" id="SM00956">
    <property type="entry name" value="RQC"/>
    <property type="match status" value="1"/>
</dbReference>
<proteinExistence type="inferred from homology"/>
<evidence type="ECO:0000313" key="20">
    <source>
        <dbReference type="EMBL" id="SNS58416.1"/>
    </source>
</evidence>
<evidence type="ECO:0000256" key="7">
    <source>
        <dbReference type="ARBA" id="ARBA00022801"/>
    </source>
</evidence>
<dbReference type="GO" id="GO:0046872">
    <property type="term" value="F:metal ion binding"/>
    <property type="evidence" value="ECO:0007669"/>
    <property type="project" value="UniProtKB-KW"/>
</dbReference>
<evidence type="ECO:0000256" key="6">
    <source>
        <dbReference type="ARBA" id="ARBA00022763"/>
    </source>
</evidence>
<dbReference type="InterPro" id="IPR044876">
    <property type="entry name" value="HRDC_dom_sf"/>
</dbReference>
<evidence type="ECO:0000256" key="5">
    <source>
        <dbReference type="ARBA" id="ARBA00022741"/>
    </source>
</evidence>
<dbReference type="SUPFAM" id="SSF47819">
    <property type="entry name" value="HRDC-like"/>
    <property type="match status" value="1"/>
</dbReference>
<dbReference type="InterPro" id="IPR036390">
    <property type="entry name" value="WH_DNA-bd_sf"/>
</dbReference>
<dbReference type="GO" id="GO:0009432">
    <property type="term" value="P:SOS response"/>
    <property type="evidence" value="ECO:0007669"/>
    <property type="project" value="UniProtKB-UniRule"/>
</dbReference>
<name>A0A239FN98_9FIRM</name>
<evidence type="ECO:0000256" key="13">
    <source>
        <dbReference type="ARBA" id="ARBA00023204"/>
    </source>
</evidence>